<evidence type="ECO:0000313" key="3">
    <source>
        <dbReference type="Proteomes" id="UP000219050"/>
    </source>
</evidence>
<evidence type="ECO:0000256" key="1">
    <source>
        <dbReference type="SAM" id="SignalP"/>
    </source>
</evidence>
<protein>
    <submittedName>
        <fullName evidence="2">Twin-arginine translocation pathway signal</fullName>
    </submittedName>
</protein>
<name>A0A291LW11_9RHOB</name>
<keyword evidence="3" id="KW-1185">Reference proteome</keyword>
<dbReference type="PIRSF" id="PIRSF028101">
    <property type="entry name" value="UCP028101"/>
    <property type="match status" value="1"/>
</dbReference>
<evidence type="ECO:0000313" key="2">
    <source>
        <dbReference type="EMBL" id="ATI40926.1"/>
    </source>
</evidence>
<dbReference type="KEGG" id="cmag:CBW24_02195"/>
<feature type="chain" id="PRO_5012403408" evidence="1">
    <location>
        <begin position="25"/>
        <end position="360"/>
    </location>
</feature>
<dbReference type="OrthoDB" id="5624218at2"/>
<sequence length="360" mass="37709">MRATRRGFLAGLLATGSVPALGWAAAGSPGYLAAAQERDGTYALYGLTDAGERVFHIPLPARGHAGAGHPHRAEAVAFARRPGRFAIVLDCVGGRVLHTLTPPEGRVFNGHGVYVDDGAILLTAEQRIDDSAGRIGVWNVAAGYTRRGELDSHGIGPHDIKQLPDGTLAVANGGIATDVEDREKLNIDSMRPNLSYIDAEGTLLDQVELSRDLHQNSIRHLALGPDGLVGFAMQWEGDSGDVPPLLGLHRRGAAPILAEAGPEQIMMQNYAGSIAITDGPAGAEVAITSPRGGLLHRYTTDGTFLGAVHRADICGLAEAGDGFLASDGLGGLIALRGGQPRALAKTEQAWDNHLVRLPLA</sequence>
<dbReference type="EMBL" id="CP021404">
    <property type="protein sequence ID" value="ATI40926.1"/>
    <property type="molecule type" value="Genomic_DNA"/>
</dbReference>
<dbReference type="Pfam" id="PF07433">
    <property type="entry name" value="DUF1513"/>
    <property type="match status" value="1"/>
</dbReference>
<keyword evidence="1" id="KW-0732">Signal</keyword>
<dbReference type="RefSeq" id="WP_097372533.1">
    <property type="nucleotide sequence ID" value="NZ_CP021404.1"/>
</dbReference>
<gene>
    <name evidence="2" type="ORF">CBW24_02195</name>
</gene>
<dbReference type="PROSITE" id="PS51318">
    <property type="entry name" value="TAT"/>
    <property type="match status" value="1"/>
</dbReference>
<dbReference type="Proteomes" id="UP000219050">
    <property type="component" value="Chromosome"/>
</dbReference>
<dbReference type="InterPro" id="IPR008311">
    <property type="entry name" value="UCP028101"/>
</dbReference>
<reference evidence="2 3" key="1">
    <citation type="submission" date="2017-05" db="EMBL/GenBank/DDBJ databases">
        <title>Comparative genomic and metabolic analysis of manganese-oxidizing mechanisms in Celeribater manganoxidans DY25T: its adaption to the environment of polymetallic nodule.</title>
        <authorList>
            <person name="Wang X."/>
        </authorList>
    </citation>
    <scope>NUCLEOTIDE SEQUENCE [LARGE SCALE GENOMIC DNA]</scope>
    <source>
        <strain evidence="2 3">DY25</strain>
    </source>
</reference>
<dbReference type="InterPro" id="IPR011044">
    <property type="entry name" value="Quino_amine_DH_bsu"/>
</dbReference>
<feature type="signal peptide" evidence="1">
    <location>
        <begin position="1"/>
        <end position="24"/>
    </location>
</feature>
<proteinExistence type="predicted"/>
<dbReference type="InterPro" id="IPR006311">
    <property type="entry name" value="TAT_signal"/>
</dbReference>
<dbReference type="AlphaFoldDB" id="A0A291LW11"/>
<organism evidence="2 3">
    <name type="scientific">Pacificitalea manganoxidans</name>
    <dbReference type="NCBI Taxonomy" id="1411902"/>
    <lineage>
        <taxon>Bacteria</taxon>
        <taxon>Pseudomonadati</taxon>
        <taxon>Pseudomonadota</taxon>
        <taxon>Alphaproteobacteria</taxon>
        <taxon>Rhodobacterales</taxon>
        <taxon>Paracoccaceae</taxon>
        <taxon>Pacificitalea</taxon>
    </lineage>
</organism>
<accession>A0A291LW11</accession>
<dbReference type="SUPFAM" id="SSF50969">
    <property type="entry name" value="YVTN repeat-like/Quinoprotein amine dehydrogenase"/>
    <property type="match status" value="1"/>
</dbReference>